<dbReference type="PANTHER" id="PTHR30244">
    <property type="entry name" value="TRANSAMINASE"/>
    <property type="match status" value="1"/>
</dbReference>
<dbReference type="AlphaFoldDB" id="A0A1F6D1Z2"/>
<keyword evidence="2" id="KW-0032">Aminotransferase</keyword>
<dbReference type="Gene3D" id="3.90.1150.10">
    <property type="entry name" value="Aspartate Aminotransferase, domain 1"/>
    <property type="match status" value="1"/>
</dbReference>
<gene>
    <name evidence="2" type="ORF">A3D62_00285</name>
</gene>
<proteinExistence type="inferred from homology"/>
<dbReference type="Gene3D" id="3.40.640.10">
    <property type="entry name" value="Type I PLP-dependent aspartate aminotransferase-like (Major domain)"/>
    <property type="match status" value="1"/>
</dbReference>
<dbReference type="Pfam" id="PF01041">
    <property type="entry name" value="DegT_DnrJ_EryC1"/>
    <property type="match status" value="1"/>
</dbReference>
<dbReference type="InterPro" id="IPR015424">
    <property type="entry name" value="PyrdxlP-dep_Trfase"/>
</dbReference>
<dbReference type="SUPFAM" id="SSF53383">
    <property type="entry name" value="PLP-dependent transferases"/>
    <property type="match status" value="1"/>
</dbReference>
<organism evidence="2 3">
    <name type="scientific">Candidatus Kaiserbacteria bacterium RIFCSPHIGHO2_02_FULL_49_11</name>
    <dbReference type="NCBI Taxonomy" id="1798489"/>
    <lineage>
        <taxon>Bacteria</taxon>
        <taxon>Candidatus Kaiseribacteriota</taxon>
    </lineage>
</organism>
<dbReference type="PANTHER" id="PTHR30244:SF34">
    <property type="entry name" value="DTDP-4-AMINO-4,6-DIDEOXYGALACTOSE TRANSAMINASE"/>
    <property type="match status" value="1"/>
</dbReference>
<dbReference type="GO" id="GO:0030170">
    <property type="term" value="F:pyridoxal phosphate binding"/>
    <property type="evidence" value="ECO:0007669"/>
    <property type="project" value="TreeGrafter"/>
</dbReference>
<dbReference type="EMBL" id="MFLC01000022">
    <property type="protein sequence ID" value="OGG55062.1"/>
    <property type="molecule type" value="Genomic_DNA"/>
</dbReference>
<accession>A0A1F6D1Z2</accession>
<dbReference type="InterPro" id="IPR000653">
    <property type="entry name" value="DegT/StrS_aminotransferase"/>
</dbReference>
<sequence length="400" mass="44992">MIKLTKYSFHNEAETKRALIDFIQNADVLSMGREVQKFEESFVQKQGRTYAVFVNSGSSANLVLFQALLNLGRLKKGARVGFSALTWSTNVMPIIQLGMVPVPIDCELDTLNVSSEILRRHIKDLDCFFITNALGLSSDIDRIEALCKEEGVVLLEDNCESLGSKIGGRLLGNFSLASTFSFFVGHHLSTIEGGMVCTDDAELYEALTVVRAHGWSRNLPQEAKKKLQATYGVDDFYSQYTFYDVGYNVRPTEINGCLGNIQLQYWDELVATREQNFNTLYGYMKTNKDMLPLRIDHMDVFSSFSIPIVCATEEAFEVYRKRFEDNDVEIRPIIAGNITKQPFYKKYVQDESALPNTDFIASHGFYFGNNADLTEEEIALLGSLLEPAVISVGTTEVVRQ</sequence>
<evidence type="ECO:0000313" key="3">
    <source>
        <dbReference type="Proteomes" id="UP000177659"/>
    </source>
</evidence>
<keyword evidence="1" id="KW-0663">Pyridoxal phosphate</keyword>
<dbReference type="GO" id="GO:0008483">
    <property type="term" value="F:transaminase activity"/>
    <property type="evidence" value="ECO:0007669"/>
    <property type="project" value="UniProtKB-KW"/>
</dbReference>
<protein>
    <submittedName>
        <fullName evidence="2">DegT/DnrJ/EryC1/StrS aminotransferase</fullName>
    </submittedName>
</protein>
<name>A0A1F6D1Z2_9BACT</name>
<evidence type="ECO:0000256" key="1">
    <source>
        <dbReference type="RuleBase" id="RU004508"/>
    </source>
</evidence>
<dbReference type="InterPro" id="IPR015421">
    <property type="entry name" value="PyrdxlP-dep_Trfase_major"/>
</dbReference>
<dbReference type="GO" id="GO:0000271">
    <property type="term" value="P:polysaccharide biosynthetic process"/>
    <property type="evidence" value="ECO:0007669"/>
    <property type="project" value="TreeGrafter"/>
</dbReference>
<comment type="caution">
    <text evidence="2">The sequence shown here is derived from an EMBL/GenBank/DDBJ whole genome shotgun (WGS) entry which is preliminary data.</text>
</comment>
<dbReference type="InterPro" id="IPR015422">
    <property type="entry name" value="PyrdxlP-dep_Trfase_small"/>
</dbReference>
<comment type="similarity">
    <text evidence="1">Belongs to the DegT/DnrJ/EryC1 family.</text>
</comment>
<reference evidence="2 3" key="1">
    <citation type="journal article" date="2016" name="Nat. Commun.">
        <title>Thousands of microbial genomes shed light on interconnected biogeochemical processes in an aquifer system.</title>
        <authorList>
            <person name="Anantharaman K."/>
            <person name="Brown C.T."/>
            <person name="Hug L.A."/>
            <person name="Sharon I."/>
            <person name="Castelle C.J."/>
            <person name="Probst A.J."/>
            <person name="Thomas B.C."/>
            <person name="Singh A."/>
            <person name="Wilkins M.J."/>
            <person name="Karaoz U."/>
            <person name="Brodie E.L."/>
            <person name="Williams K.H."/>
            <person name="Hubbard S.S."/>
            <person name="Banfield J.F."/>
        </authorList>
    </citation>
    <scope>NUCLEOTIDE SEQUENCE [LARGE SCALE GENOMIC DNA]</scope>
</reference>
<dbReference type="Proteomes" id="UP000177659">
    <property type="component" value="Unassembled WGS sequence"/>
</dbReference>
<evidence type="ECO:0000313" key="2">
    <source>
        <dbReference type="EMBL" id="OGG55062.1"/>
    </source>
</evidence>
<dbReference type="PIRSF" id="PIRSF000390">
    <property type="entry name" value="PLP_StrS"/>
    <property type="match status" value="1"/>
</dbReference>
<keyword evidence="2" id="KW-0808">Transferase</keyword>